<accession>A0A975SQ51</accession>
<dbReference type="EMBL" id="CP064782">
    <property type="protein sequence ID" value="QWT50457.1"/>
    <property type="molecule type" value="Genomic_DNA"/>
</dbReference>
<evidence type="ECO:0000256" key="2">
    <source>
        <dbReference type="SAM" id="SignalP"/>
    </source>
</evidence>
<feature type="compositionally biased region" description="Basic and acidic residues" evidence="1">
    <location>
        <begin position="67"/>
        <end position="82"/>
    </location>
</feature>
<organism evidence="3 4">
    <name type="scientific">Azospira inquinata</name>
    <dbReference type="NCBI Taxonomy" id="2785627"/>
    <lineage>
        <taxon>Bacteria</taxon>
        <taxon>Pseudomonadati</taxon>
        <taxon>Pseudomonadota</taxon>
        <taxon>Betaproteobacteria</taxon>
        <taxon>Rhodocyclales</taxon>
        <taxon>Rhodocyclaceae</taxon>
        <taxon>Azospira</taxon>
    </lineage>
</organism>
<protein>
    <recommendedName>
        <fullName evidence="5">Lipoprotein</fullName>
    </recommendedName>
</protein>
<dbReference type="AlphaFoldDB" id="A0A975SQ51"/>
<keyword evidence="4" id="KW-1185">Reference proteome</keyword>
<name>A0A975SQ51_9RHOO</name>
<gene>
    <name evidence="3" type="ORF">Azoinq_04080</name>
</gene>
<evidence type="ECO:0008006" key="5">
    <source>
        <dbReference type="Google" id="ProtNLM"/>
    </source>
</evidence>
<dbReference type="Proteomes" id="UP000683428">
    <property type="component" value="Chromosome"/>
</dbReference>
<keyword evidence="2" id="KW-0732">Signal</keyword>
<evidence type="ECO:0000256" key="1">
    <source>
        <dbReference type="SAM" id="MobiDB-lite"/>
    </source>
</evidence>
<feature type="compositionally biased region" description="Basic and acidic residues" evidence="1">
    <location>
        <begin position="28"/>
        <end position="59"/>
    </location>
</feature>
<feature type="signal peptide" evidence="2">
    <location>
        <begin position="1"/>
        <end position="24"/>
    </location>
</feature>
<evidence type="ECO:0000313" key="3">
    <source>
        <dbReference type="EMBL" id="QWT50457.1"/>
    </source>
</evidence>
<evidence type="ECO:0000313" key="4">
    <source>
        <dbReference type="Proteomes" id="UP000683428"/>
    </source>
</evidence>
<feature type="compositionally biased region" description="Polar residues" evidence="1">
    <location>
        <begin position="97"/>
        <end position="110"/>
    </location>
</feature>
<proteinExistence type="predicted"/>
<feature type="region of interest" description="Disordered" evidence="1">
    <location>
        <begin position="26"/>
        <end position="110"/>
    </location>
</feature>
<sequence>MTGKIAALTLIAIMSLGAVGSAFAGESQWEKAHPRREAVNQRLHDQDRRINKEVREGEISKQQAHQLHREDHQIRQEERDMARQNGGHITGQERHTLNQQENGVSRQIGK</sequence>
<dbReference type="KEGG" id="aiq:Azoinq_04080"/>
<reference evidence="3" key="1">
    <citation type="submission" date="2020-11" db="EMBL/GenBank/DDBJ databases">
        <title>Azospira inquinata sp. nov.</title>
        <authorList>
            <person name="Moe W.M."/>
            <person name="Mikes M.C."/>
        </authorList>
    </citation>
    <scope>NUCLEOTIDE SEQUENCE</scope>
    <source>
        <strain evidence="3">Azo-3</strain>
    </source>
</reference>
<feature type="chain" id="PRO_5037560837" description="Lipoprotein" evidence="2">
    <location>
        <begin position="25"/>
        <end position="110"/>
    </location>
</feature>